<feature type="signal peptide" evidence="1">
    <location>
        <begin position="1"/>
        <end position="22"/>
    </location>
</feature>
<proteinExistence type="predicted"/>
<evidence type="ECO:0000313" key="2">
    <source>
        <dbReference type="EMBL" id="CAF9921150.1"/>
    </source>
</evidence>
<sequence length="556" mass="62142">MQDTSALVALVIAVVALVVAVAQLTQQLMATAYVIRKCDRIVTGGLTKGGIRQWHWRQFRFTVKYQAILFALPASIYSSLGVSPTVQVDTPSPEVWHKANKLRELRTSSQGCWISFVQDLVIFTCLRPEDVCVKEESGDRIPDDLTVAPVRVDTITVMLTCIAMGMQVSRYSPTTGEITMAGGVGGVSSSIHPVLGCLLHYSIFSNEPAIGFETARRHGHALRQEHGVWANTVFGRFMDRSYRPEMTTLEVLRSRKRAVLQAQGWPENSYNDTIGGAACFMAFAHVDAYEVVPPSIVRPWCAHFAEGIVKAHHLEIVEKKMHPKDAFVLPPELISRRESFIERHGCSSPHLRWETINDRTESSSKKLTPDPPVSDDLLRDLESKDVLAVHNLIIDLNAKWPRSVYIDLAFDESDPSVYVSMATAWEIIMRADQCMRHIYVKCNMIIKPQFPQLLDKIVAAAISSLSEVGAPSWGVLESSQFINNFWRETFPAACNKVLTASATLPIDLGYDHWISTYARLSILRAAYYTIMMRAVREIGPGLTEESRIDTALAYMA</sequence>
<accession>A0A8H3FCM9</accession>
<dbReference type="EMBL" id="CAJPDR010000143">
    <property type="protein sequence ID" value="CAF9921150.1"/>
    <property type="molecule type" value="Genomic_DNA"/>
</dbReference>
<evidence type="ECO:0000256" key="1">
    <source>
        <dbReference type="SAM" id="SignalP"/>
    </source>
</evidence>
<organism evidence="2 3">
    <name type="scientific">Alectoria fallacina</name>
    <dbReference type="NCBI Taxonomy" id="1903189"/>
    <lineage>
        <taxon>Eukaryota</taxon>
        <taxon>Fungi</taxon>
        <taxon>Dikarya</taxon>
        <taxon>Ascomycota</taxon>
        <taxon>Pezizomycotina</taxon>
        <taxon>Lecanoromycetes</taxon>
        <taxon>OSLEUM clade</taxon>
        <taxon>Lecanoromycetidae</taxon>
        <taxon>Lecanorales</taxon>
        <taxon>Lecanorineae</taxon>
        <taxon>Parmeliaceae</taxon>
        <taxon>Alectoria</taxon>
    </lineage>
</organism>
<reference evidence="2" key="1">
    <citation type="submission" date="2021-03" db="EMBL/GenBank/DDBJ databases">
        <authorList>
            <person name="Tagirdzhanova G."/>
        </authorList>
    </citation>
    <scope>NUCLEOTIDE SEQUENCE</scope>
</reference>
<dbReference type="Proteomes" id="UP000664203">
    <property type="component" value="Unassembled WGS sequence"/>
</dbReference>
<evidence type="ECO:0000313" key="3">
    <source>
        <dbReference type="Proteomes" id="UP000664203"/>
    </source>
</evidence>
<name>A0A8H3FCM9_9LECA</name>
<protein>
    <submittedName>
        <fullName evidence="2">Uncharacterized protein</fullName>
    </submittedName>
</protein>
<comment type="caution">
    <text evidence="2">The sequence shown here is derived from an EMBL/GenBank/DDBJ whole genome shotgun (WGS) entry which is preliminary data.</text>
</comment>
<dbReference type="OrthoDB" id="5381061at2759"/>
<feature type="chain" id="PRO_5034913343" evidence="1">
    <location>
        <begin position="23"/>
        <end position="556"/>
    </location>
</feature>
<keyword evidence="1" id="KW-0732">Signal</keyword>
<dbReference type="AlphaFoldDB" id="A0A8H3FCM9"/>
<gene>
    <name evidence="2" type="ORF">ALECFALPRED_001721</name>
</gene>
<keyword evidence="3" id="KW-1185">Reference proteome</keyword>